<reference evidence="7" key="1">
    <citation type="submission" date="2018-01" db="EMBL/GenBank/DDBJ databases">
        <authorList>
            <person name="Mao J.F."/>
        </authorList>
    </citation>
    <scope>NUCLEOTIDE SEQUENCE</scope>
    <source>
        <strain evidence="7">Huo1</strain>
        <tissue evidence="7">Leaf</tissue>
    </source>
</reference>
<evidence type="ECO:0000256" key="5">
    <source>
        <dbReference type="SAM" id="Phobius"/>
    </source>
</evidence>
<protein>
    <recommendedName>
        <fullName evidence="6">RING-type domain-containing protein</fullName>
    </recommendedName>
</protein>
<dbReference type="PROSITE" id="PS50089">
    <property type="entry name" value="ZF_RING_2"/>
    <property type="match status" value="1"/>
</dbReference>
<evidence type="ECO:0000313" key="7">
    <source>
        <dbReference type="EMBL" id="KAG6426228.1"/>
    </source>
</evidence>
<dbReference type="AlphaFoldDB" id="A0A8X8YAJ3"/>
<name>A0A8X8YAJ3_SALSN</name>
<dbReference type="InterPro" id="IPR001841">
    <property type="entry name" value="Znf_RING"/>
</dbReference>
<evidence type="ECO:0000256" key="3">
    <source>
        <dbReference type="ARBA" id="ARBA00022833"/>
    </source>
</evidence>
<keyword evidence="8" id="KW-1185">Reference proteome</keyword>
<keyword evidence="2 4" id="KW-0863">Zinc-finger</keyword>
<reference evidence="7" key="2">
    <citation type="submission" date="2020-08" db="EMBL/GenBank/DDBJ databases">
        <title>Plant Genome Project.</title>
        <authorList>
            <person name="Zhang R.-G."/>
        </authorList>
    </citation>
    <scope>NUCLEOTIDE SEQUENCE</scope>
    <source>
        <strain evidence="7">Huo1</strain>
        <tissue evidence="7">Leaf</tissue>
    </source>
</reference>
<comment type="caution">
    <text evidence="7">The sequence shown here is derived from an EMBL/GenBank/DDBJ whole genome shotgun (WGS) entry which is preliminary data.</text>
</comment>
<dbReference type="PANTHER" id="PTHR46616:SF11">
    <property type="entry name" value="E3 UBIQUITIN-PROTEIN LIGASE RNF182-LIKE"/>
    <property type="match status" value="1"/>
</dbReference>
<evidence type="ECO:0000256" key="2">
    <source>
        <dbReference type="ARBA" id="ARBA00022771"/>
    </source>
</evidence>
<feature type="transmembrane region" description="Helical" evidence="5">
    <location>
        <begin position="250"/>
        <end position="276"/>
    </location>
</feature>
<organism evidence="7">
    <name type="scientific">Salvia splendens</name>
    <name type="common">Scarlet sage</name>
    <dbReference type="NCBI Taxonomy" id="180675"/>
    <lineage>
        <taxon>Eukaryota</taxon>
        <taxon>Viridiplantae</taxon>
        <taxon>Streptophyta</taxon>
        <taxon>Embryophyta</taxon>
        <taxon>Tracheophyta</taxon>
        <taxon>Spermatophyta</taxon>
        <taxon>Magnoliopsida</taxon>
        <taxon>eudicotyledons</taxon>
        <taxon>Gunneridae</taxon>
        <taxon>Pentapetalae</taxon>
        <taxon>asterids</taxon>
        <taxon>lamiids</taxon>
        <taxon>Lamiales</taxon>
        <taxon>Lamiaceae</taxon>
        <taxon>Nepetoideae</taxon>
        <taxon>Mentheae</taxon>
        <taxon>Salviinae</taxon>
        <taxon>Salvia</taxon>
        <taxon>Salvia subgen. Calosphace</taxon>
        <taxon>core Calosphace</taxon>
    </lineage>
</organism>
<keyword evidence="5" id="KW-0812">Transmembrane</keyword>
<evidence type="ECO:0000259" key="6">
    <source>
        <dbReference type="PROSITE" id="PS50089"/>
    </source>
</evidence>
<dbReference type="PANTHER" id="PTHR46616">
    <property type="entry name" value="UBIQUITIN-PROTEIN LIGASE"/>
    <property type="match status" value="1"/>
</dbReference>
<keyword evidence="5" id="KW-1133">Transmembrane helix</keyword>
<sequence>MRVFLYPWLKHHSFLSRFLETIMWKSISHTIRGFRQKKNIAELVRVCHEASDDEISSNASTEEGLECPICWESFNIVENVPYVLWCGHSLCKNCIMGLRLATLKFSPHLIQIPFFVSCPWCNFLTFRLLYKGNLRFPSKNFFILWMVESRNGERVKTLSSICRDRQQIWSQRFPSATSNNSSDATSRRLHRLGHSSYRYNHGRYSDRFTAERLQMSLHKSLDFFIRVVAKFPLVILLMIVTFALPVSAVILMLYLAITILFAVPAFLVLYFAYPLLDWLGREMRT</sequence>
<evidence type="ECO:0000256" key="4">
    <source>
        <dbReference type="PROSITE-ProRule" id="PRU00175"/>
    </source>
</evidence>
<feature type="transmembrane region" description="Helical" evidence="5">
    <location>
        <begin position="223"/>
        <end position="244"/>
    </location>
</feature>
<proteinExistence type="predicted"/>
<dbReference type="SUPFAM" id="SSF57850">
    <property type="entry name" value="RING/U-box"/>
    <property type="match status" value="1"/>
</dbReference>
<evidence type="ECO:0000256" key="1">
    <source>
        <dbReference type="ARBA" id="ARBA00022723"/>
    </source>
</evidence>
<dbReference type="PROSITE" id="PS00518">
    <property type="entry name" value="ZF_RING_1"/>
    <property type="match status" value="1"/>
</dbReference>
<accession>A0A8X8YAJ3</accession>
<feature type="domain" description="RING-type" evidence="6">
    <location>
        <begin position="67"/>
        <end position="122"/>
    </location>
</feature>
<keyword evidence="1" id="KW-0479">Metal-binding</keyword>
<evidence type="ECO:0000313" key="8">
    <source>
        <dbReference type="Proteomes" id="UP000298416"/>
    </source>
</evidence>
<dbReference type="Gene3D" id="3.30.40.10">
    <property type="entry name" value="Zinc/RING finger domain, C3HC4 (zinc finger)"/>
    <property type="match status" value="1"/>
</dbReference>
<feature type="transmembrane region" description="Helical" evidence="5">
    <location>
        <begin position="109"/>
        <end position="130"/>
    </location>
</feature>
<keyword evidence="3" id="KW-0862">Zinc</keyword>
<gene>
    <name evidence="7" type="ORF">SASPL_110448</name>
</gene>
<dbReference type="GO" id="GO:0008270">
    <property type="term" value="F:zinc ion binding"/>
    <property type="evidence" value="ECO:0007669"/>
    <property type="project" value="UniProtKB-KW"/>
</dbReference>
<dbReference type="Pfam" id="PF13445">
    <property type="entry name" value="zf-RING_UBOX"/>
    <property type="match status" value="1"/>
</dbReference>
<dbReference type="EMBL" id="PNBA02000004">
    <property type="protein sequence ID" value="KAG6426228.1"/>
    <property type="molecule type" value="Genomic_DNA"/>
</dbReference>
<keyword evidence="5" id="KW-0472">Membrane</keyword>
<dbReference type="InterPro" id="IPR013083">
    <property type="entry name" value="Znf_RING/FYVE/PHD"/>
</dbReference>
<dbReference type="Proteomes" id="UP000298416">
    <property type="component" value="Unassembled WGS sequence"/>
</dbReference>
<dbReference type="InterPro" id="IPR027370">
    <property type="entry name" value="Znf-RING_euk"/>
</dbReference>
<dbReference type="InterPro" id="IPR017907">
    <property type="entry name" value="Znf_RING_CS"/>
</dbReference>